<keyword evidence="1" id="KW-0560">Oxidoreductase</keyword>
<dbReference type="InterPro" id="IPR006076">
    <property type="entry name" value="FAD-dep_OxRdtase"/>
</dbReference>
<sequence>MRIAVLGAGIMGSSLAILLARRGADVTLFNKDDAPMMGASRWNEGKIHLGYIYAGDPTLASARHVLSGGVSFAPIVSDILQTDIRSFSTEEDDIFVLHRDSVVGEGEFKDYHKKLDDLAGSHPDAKNYFGNLPGCNSRQLSTKELEAIADPETAVAAFRVPERSVQTETIGDLYKAALAADRKIDLKTSFTVTDVKPEDLNNGSWQVTGIKDTGQEVHGGYDCVINALWYGRMDLDAKVGLPPTGIWSNRYRVSLFIKTKKPVDTPSAFIAVGAFGDVKNYDGRSFYMSWYPAGLLIDSADVLPKMPEPLTHEQKNVIIENIRSGIATVLNGTDEIFDAAQEIKVEGGFVFAQGKGSIAKRSSTLHFRDKFGINRKGSYISIDTGKYSSAPELAAIITKELIG</sequence>
<dbReference type="Gene3D" id="3.50.50.60">
    <property type="entry name" value="FAD/NAD(P)-binding domain"/>
    <property type="match status" value="1"/>
</dbReference>
<feature type="domain" description="FAD dependent oxidoreductase" evidence="2">
    <location>
        <begin position="2"/>
        <end position="301"/>
    </location>
</feature>
<dbReference type="SUPFAM" id="SSF51905">
    <property type="entry name" value="FAD/NAD(P)-binding domain"/>
    <property type="match status" value="1"/>
</dbReference>
<dbReference type="OrthoDB" id="9815989at2"/>
<dbReference type="InterPro" id="IPR036188">
    <property type="entry name" value="FAD/NAD-bd_sf"/>
</dbReference>
<evidence type="ECO:0000313" key="3">
    <source>
        <dbReference type="EMBL" id="MZR21810.1"/>
    </source>
</evidence>
<dbReference type="Pfam" id="PF01266">
    <property type="entry name" value="DAO"/>
    <property type="match status" value="1"/>
</dbReference>
<organism evidence="3 4">
    <name type="scientific">Sneathiella chungangensis</name>
    <dbReference type="NCBI Taxonomy" id="1418234"/>
    <lineage>
        <taxon>Bacteria</taxon>
        <taxon>Pseudomonadati</taxon>
        <taxon>Pseudomonadota</taxon>
        <taxon>Alphaproteobacteria</taxon>
        <taxon>Sneathiellales</taxon>
        <taxon>Sneathiellaceae</taxon>
        <taxon>Sneathiella</taxon>
    </lineage>
</organism>
<keyword evidence="4" id="KW-1185">Reference proteome</keyword>
<dbReference type="GO" id="GO:0016491">
    <property type="term" value="F:oxidoreductase activity"/>
    <property type="evidence" value="ECO:0007669"/>
    <property type="project" value="UniProtKB-KW"/>
</dbReference>
<evidence type="ECO:0000256" key="1">
    <source>
        <dbReference type="ARBA" id="ARBA00023002"/>
    </source>
</evidence>
<gene>
    <name evidence="3" type="ORF">GQF03_05655</name>
</gene>
<dbReference type="Proteomes" id="UP000445696">
    <property type="component" value="Unassembled WGS sequence"/>
</dbReference>
<dbReference type="RefSeq" id="WP_161338246.1">
    <property type="nucleotide sequence ID" value="NZ_JBHSDG010000001.1"/>
</dbReference>
<name>A0A845MEK8_9PROT</name>
<proteinExistence type="predicted"/>
<evidence type="ECO:0000313" key="4">
    <source>
        <dbReference type="Proteomes" id="UP000445696"/>
    </source>
</evidence>
<reference evidence="3 4" key="1">
    <citation type="journal article" date="2014" name="Int. J. Syst. Evol. Microbiol.">
        <title>Sneathiella chungangensis sp. nov., isolated from a marine sand, and emended description of the genus Sneathiella.</title>
        <authorList>
            <person name="Siamphan C."/>
            <person name="Kim H."/>
            <person name="Lee J.S."/>
            <person name="Kim W."/>
        </authorList>
    </citation>
    <scope>NUCLEOTIDE SEQUENCE [LARGE SCALE GENOMIC DNA]</scope>
    <source>
        <strain evidence="3 4">KCTC 32476</strain>
    </source>
</reference>
<dbReference type="AlphaFoldDB" id="A0A845MEK8"/>
<protein>
    <submittedName>
        <fullName evidence="3">FAD-dependent oxidoreductase</fullName>
    </submittedName>
</protein>
<dbReference type="EMBL" id="WTVA01000002">
    <property type="protein sequence ID" value="MZR21810.1"/>
    <property type="molecule type" value="Genomic_DNA"/>
</dbReference>
<evidence type="ECO:0000259" key="2">
    <source>
        <dbReference type="Pfam" id="PF01266"/>
    </source>
</evidence>
<accession>A0A845MEK8</accession>
<comment type="caution">
    <text evidence="3">The sequence shown here is derived from an EMBL/GenBank/DDBJ whole genome shotgun (WGS) entry which is preliminary data.</text>
</comment>